<dbReference type="CDD" id="cd22582">
    <property type="entry name" value="BRcat_RBR_unk"/>
    <property type="match status" value="1"/>
</dbReference>
<evidence type="ECO:0000313" key="17">
    <source>
        <dbReference type="EMBL" id="KAK9940222.1"/>
    </source>
</evidence>
<feature type="region of interest" description="Disordered" evidence="14">
    <location>
        <begin position="510"/>
        <end position="531"/>
    </location>
</feature>
<evidence type="ECO:0000256" key="3">
    <source>
        <dbReference type="ARBA" id="ARBA00003976"/>
    </source>
</evidence>
<dbReference type="PROSITE" id="PS00518">
    <property type="entry name" value="ZF_RING_1"/>
    <property type="match status" value="1"/>
</dbReference>
<comment type="cofactor">
    <cofactor evidence="2">
        <name>Zn(2+)</name>
        <dbReference type="ChEBI" id="CHEBI:29105"/>
    </cofactor>
</comment>
<dbReference type="Gene3D" id="3.30.40.10">
    <property type="entry name" value="Zinc/RING finger domain, C3HC4 (zinc finger)"/>
    <property type="match status" value="1"/>
</dbReference>
<reference evidence="17 18" key="1">
    <citation type="journal article" date="2023" name="G3 (Bethesda)">
        <title>A chromosome-length genome assembly and annotation of blackberry (Rubus argutus, cv. 'Hillquist').</title>
        <authorList>
            <person name="Bruna T."/>
            <person name="Aryal R."/>
            <person name="Dudchenko O."/>
            <person name="Sargent D.J."/>
            <person name="Mead D."/>
            <person name="Buti M."/>
            <person name="Cavallini A."/>
            <person name="Hytonen T."/>
            <person name="Andres J."/>
            <person name="Pham M."/>
            <person name="Weisz D."/>
            <person name="Mascagni F."/>
            <person name="Usai G."/>
            <person name="Natali L."/>
            <person name="Bassil N."/>
            <person name="Fernandez G.E."/>
            <person name="Lomsadze A."/>
            <person name="Armour M."/>
            <person name="Olukolu B."/>
            <person name="Poorten T."/>
            <person name="Britton C."/>
            <person name="Davik J."/>
            <person name="Ashrafi H."/>
            <person name="Aiden E.L."/>
            <person name="Borodovsky M."/>
            <person name="Worthington M."/>
        </authorList>
    </citation>
    <scope>NUCLEOTIDE SEQUENCE [LARGE SCALE GENOMIC DNA]</scope>
    <source>
        <strain evidence="17">PI 553951</strain>
    </source>
</reference>
<dbReference type="GO" id="GO:0016567">
    <property type="term" value="P:protein ubiquitination"/>
    <property type="evidence" value="ECO:0007669"/>
    <property type="project" value="InterPro"/>
</dbReference>
<dbReference type="SMART" id="SM00647">
    <property type="entry name" value="IBR"/>
    <property type="match status" value="2"/>
</dbReference>
<dbReference type="InterPro" id="IPR002867">
    <property type="entry name" value="IBR_dom"/>
</dbReference>
<accession>A0AAW1XUH5</accession>
<dbReference type="CDD" id="cd22584">
    <property type="entry name" value="Rcat_RBR_unk"/>
    <property type="match status" value="1"/>
</dbReference>
<dbReference type="PROSITE" id="PS51873">
    <property type="entry name" value="TRIAD"/>
    <property type="match status" value="1"/>
</dbReference>
<keyword evidence="12" id="KW-0862">Zinc</keyword>
<keyword evidence="11" id="KW-0833">Ubl conjugation pathway</keyword>
<protein>
    <recommendedName>
        <fullName evidence="6">RBR-type E3 ubiquitin transferase</fullName>
        <ecNumber evidence="6">2.3.2.31</ecNumber>
    </recommendedName>
</protein>
<dbReference type="FunFam" id="1.20.120.1750:FF:000019">
    <property type="entry name" value="RBR-type E3 ubiquitin transferase"/>
    <property type="match status" value="1"/>
</dbReference>
<dbReference type="GO" id="GO:0061630">
    <property type="term" value="F:ubiquitin protein ligase activity"/>
    <property type="evidence" value="ECO:0007669"/>
    <property type="project" value="UniProtKB-EC"/>
</dbReference>
<comment type="catalytic activity">
    <reaction evidence="1">
        <text>[E2 ubiquitin-conjugating enzyme]-S-ubiquitinyl-L-cysteine + [acceptor protein]-L-lysine = [E2 ubiquitin-conjugating enzyme]-L-cysteine + [acceptor protein]-N(6)-ubiquitinyl-L-lysine.</text>
        <dbReference type="EC" id="2.3.2.31"/>
    </reaction>
</comment>
<evidence type="ECO:0000256" key="2">
    <source>
        <dbReference type="ARBA" id="ARBA00001947"/>
    </source>
</evidence>
<dbReference type="Pfam" id="PF13456">
    <property type="entry name" value="RVT_3"/>
    <property type="match status" value="1"/>
</dbReference>
<dbReference type="InterPro" id="IPR017907">
    <property type="entry name" value="Znf_RING_CS"/>
</dbReference>
<dbReference type="Gene3D" id="1.20.120.1750">
    <property type="match status" value="1"/>
</dbReference>
<keyword evidence="9" id="KW-0677">Repeat</keyword>
<dbReference type="InterPro" id="IPR031127">
    <property type="entry name" value="E3_UB_ligase_RBR"/>
</dbReference>
<evidence type="ECO:0000256" key="5">
    <source>
        <dbReference type="ARBA" id="ARBA00005884"/>
    </source>
</evidence>
<evidence type="ECO:0000256" key="4">
    <source>
        <dbReference type="ARBA" id="ARBA00004906"/>
    </source>
</evidence>
<comment type="similarity">
    <text evidence="5">Belongs to the RBR family. Ariadne subfamily.</text>
</comment>
<feature type="domain" description="RING-type" evidence="15">
    <location>
        <begin position="288"/>
        <end position="332"/>
    </location>
</feature>
<dbReference type="InterPro" id="IPR012337">
    <property type="entry name" value="RNaseH-like_sf"/>
</dbReference>
<evidence type="ECO:0000256" key="14">
    <source>
        <dbReference type="SAM" id="MobiDB-lite"/>
    </source>
</evidence>
<evidence type="ECO:0000256" key="7">
    <source>
        <dbReference type="ARBA" id="ARBA00022679"/>
    </source>
</evidence>
<evidence type="ECO:0000259" key="16">
    <source>
        <dbReference type="PROSITE" id="PS51873"/>
    </source>
</evidence>
<dbReference type="Pfam" id="PF01485">
    <property type="entry name" value="IBR"/>
    <property type="match status" value="2"/>
</dbReference>
<comment type="function">
    <text evidence="3">Might act as an E3 ubiquitin-protein ligase, or as part of E3 complex, which accepts ubiquitin from specific E2 ubiquitin-conjugating enzymes and then transfers it to substrates.</text>
</comment>
<keyword evidence="8" id="KW-0479">Metal-binding</keyword>
<keyword evidence="10 13" id="KW-0863">Zinc-finger</keyword>
<evidence type="ECO:0000313" key="18">
    <source>
        <dbReference type="Proteomes" id="UP001457282"/>
    </source>
</evidence>
<evidence type="ECO:0000256" key="11">
    <source>
        <dbReference type="ARBA" id="ARBA00022786"/>
    </source>
</evidence>
<dbReference type="PANTHER" id="PTHR11685">
    <property type="entry name" value="RBR FAMILY RING FINGER AND IBR DOMAIN-CONTAINING"/>
    <property type="match status" value="1"/>
</dbReference>
<evidence type="ECO:0000256" key="8">
    <source>
        <dbReference type="ARBA" id="ARBA00022723"/>
    </source>
</evidence>
<dbReference type="PROSITE" id="PS50089">
    <property type="entry name" value="ZF_RING_2"/>
    <property type="match status" value="1"/>
</dbReference>
<dbReference type="FunFam" id="3.30.420.10:FF:000076">
    <property type="entry name" value="RBR-type E3 ubiquitin transferase"/>
    <property type="match status" value="1"/>
</dbReference>
<dbReference type="Proteomes" id="UP001457282">
    <property type="component" value="Unassembled WGS sequence"/>
</dbReference>
<dbReference type="FunFam" id="3.30.40.10:FF:000230">
    <property type="entry name" value="RBR-type E3 ubiquitin transferase"/>
    <property type="match status" value="1"/>
</dbReference>
<dbReference type="InterPro" id="IPR002156">
    <property type="entry name" value="RNaseH_domain"/>
</dbReference>
<dbReference type="InterPro" id="IPR044066">
    <property type="entry name" value="TRIAD_supradom"/>
</dbReference>
<dbReference type="GO" id="GO:0004523">
    <property type="term" value="F:RNA-DNA hybrid ribonuclease activity"/>
    <property type="evidence" value="ECO:0007669"/>
    <property type="project" value="InterPro"/>
</dbReference>
<feature type="domain" description="RING-type" evidence="16">
    <location>
        <begin position="284"/>
        <end position="505"/>
    </location>
</feature>
<evidence type="ECO:0000256" key="6">
    <source>
        <dbReference type="ARBA" id="ARBA00012251"/>
    </source>
</evidence>
<organism evidence="17 18">
    <name type="scientific">Rubus argutus</name>
    <name type="common">Southern blackberry</name>
    <dbReference type="NCBI Taxonomy" id="59490"/>
    <lineage>
        <taxon>Eukaryota</taxon>
        <taxon>Viridiplantae</taxon>
        <taxon>Streptophyta</taxon>
        <taxon>Embryophyta</taxon>
        <taxon>Tracheophyta</taxon>
        <taxon>Spermatophyta</taxon>
        <taxon>Magnoliopsida</taxon>
        <taxon>eudicotyledons</taxon>
        <taxon>Gunneridae</taxon>
        <taxon>Pentapetalae</taxon>
        <taxon>rosids</taxon>
        <taxon>fabids</taxon>
        <taxon>Rosales</taxon>
        <taxon>Rosaceae</taxon>
        <taxon>Rosoideae</taxon>
        <taxon>Rosoideae incertae sedis</taxon>
        <taxon>Rubus</taxon>
    </lineage>
</organism>
<dbReference type="GO" id="GO:0003676">
    <property type="term" value="F:nucleic acid binding"/>
    <property type="evidence" value="ECO:0007669"/>
    <property type="project" value="InterPro"/>
</dbReference>
<keyword evidence="7" id="KW-0808">Transferase</keyword>
<dbReference type="SUPFAM" id="SSF57850">
    <property type="entry name" value="RING/U-box"/>
    <property type="match status" value="2"/>
</dbReference>
<dbReference type="EMBL" id="JBEDUW010000003">
    <property type="protein sequence ID" value="KAK9940222.1"/>
    <property type="molecule type" value="Genomic_DNA"/>
</dbReference>
<dbReference type="GO" id="GO:0008270">
    <property type="term" value="F:zinc ion binding"/>
    <property type="evidence" value="ECO:0007669"/>
    <property type="project" value="UniProtKB-KW"/>
</dbReference>
<comment type="pathway">
    <text evidence="4">Protein modification; protein ubiquitination.</text>
</comment>
<evidence type="ECO:0000256" key="12">
    <source>
        <dbReference type="ARBA" id="ARBA00022833"/>
    </source>
</evidence>
<evidence type="ECO:0000259" key="15">
    <source>
        <dbReference type="PROSITE" id="PS50089"/>
    </source>
</evidence>
<evidence type="ECO:0000256" key="9">
    <source>
        <dbReference type="ARBA" id="ARBA00022737"/>
    </source>
</evidence>
<keyword evidence="18" id="KW-1185">Reference proteome</keyword>
<dbReference type="InterPro" id="IPR013083">
    <property type="entry name" value="Znf_RING/FYVE/PHD"/>
</dbReference>
<evidence type="ECO:0000256" key="10">
    <source>
        <dbReference type="ARBA" id="ARBA00022771"/>
    </source>
</evidence>
<comment type="caution">
    <text evidence="17">The sequence shown here is derived from an EMBL/GenBank/DDBJ whole genome shotgun (WGS) entry which is preliminary data.</text>
</comment>
<evidence type="ECO:0000256" key="1">
    <source>
        <dbReference type="ARBA" id="ARBA00001798"/>
    </source>
</evidence>
<dbReference type="AlphaFoldDB" id="A0AAW1XUH5"/>
<name>A0AAW1XUH5_RUBAR</name>
<dbReference type="SUPFAM" id="SSF53098">
    <property type="entry name" value="Ribonuclease H-like"/>
    <property type="match status" value="1"/>
</dbReference>
<evidence type="ECO:0000256" key="13">
    <source>
        <dbReference type="PROSITE-ProRule" id="PRU00175"/>
    </source>
</evidence>
<proteinExistence type="inferred from homology"/>
<gene>
    <name evidence="17" type="ORF">M0R45_016893</name>
</gene>
<sequence length="531" mass="60264">MAAETLESDSELAFHLQLLEALTASLAVQPSSSTQAPRNDAVRTIPTAPAVVSFKPEEVVRLERELNDRVQGEIEMRRATEDLIRRLHDEKVAREIMKIPDDEWEESGANFAKPFDEGSSSSPMSMESEESMFRLYFKGLVSEEQVGDQKLVLAGIGIAICDPSDNLVFEVRKPLIGNGLSRNSAQLKALIEGLTAAQSLGLKRITFFCDNYPIFQFVNGKWSSKQRKISNLVNQVSSLQSKFTQCNSRLVPRFKIKFAFQLARDAIDSQSQTKPAEATASKTVKETCVICMEDSDVSQMFSVDGCVHRYCFSCMKQHVEVQLLHGIIPRCPHVGCKSDLSVDSCAKFLTPKHVDTMRQRIKEASIPATERVYCPYPRCSLLMSKSEVLEHAKETLMGAVEQSGLRRCMKCHYLFCINCKVPWHRNSTCADYKRLNPNPPEEDTKLKSLASSKLWRQCVKCNHMIELLEGCYHMVCRCNYEFCYNCGAEWKDKKPTCKCPLWNEENILHEDDEDDDFDEEESDSESDDEYL</sequence>
<dbReference type="InterPro" id="IPR036397">
    <property type="entry name" value="RNaseH_sf"/>
</dbReference>
<dbReference type="InterPro" id="IPR001841">
    <property type="entry name" value="Znf_RING"/>
</dbReference>
<dbReference type="EC" id="2.3.2.31" evidence="6"/>
<dbReference type="Gene3D" id="3.30.420.10">
    <property type="entry name" value="Ribonuclease H-like superfamily/Ribonuclease H"/>
    <property type="match status" value="1"/>
</dbReference>